<evidence type="ECO:0000313" key="2">
    <source>
        <dbReference type="EMBL" id="RKS68537.1"/>
    </source>
</evidence>
<dbReference type="InParanoid" id="A0A420XL24"/>
<comment type="caution">
    <text evidence="2">The sequence shown here is derived from an EMBL/GenBank/DDBJ whole genome shotgun (WGS) entry which is preliminary data.</text>
</comment>
<evidence type="ECO:0000256" key="1">
    <source>
        <dbReference type="SAM" id="Phobius"/>
    </source>
</evidence>
<reference evidence="2 3" key="1">
    <citation type="submission" date="2018-10" db="EMBL/GenBank/DDBJ databases">
        <title>Genomic Encyclopedia of Archaeal and Bacterial Type Strains, Phase II (KMG-II): from individual species to whole genera.</title>
        <authorList>
            <person name="Goeker M."/>
        </authorList>
    </citation>
    <scope>NUCLEOTIDE SEQUENCE [LARGE SCALE GENOMIC DNA]</scope>
    <source>
        <strain evidence="2 3">RP-AC37</strain>
    </source>
</reference>
<feature type="transmembrane region" description="Helical" evidence="1">
    <location>
        <begin position="45"/>
        <end position="65"/>
    </location>
</feature>
<proteinExistence type="predicted"/>
<name>A0A420XL24_9ACTN</name>
<protein>
    <submittedName>
        <fullName evidence="2">Uncharacterized protein DUF2530</fullName>
    </submittedName>
</protein>
<dbReference type="EMBL" id="RBWV01000016">
    <property type="protein sequence ID" value="RKS68537.1"/>
    <property type="molecule type" value="Genomic_DNA"/>
</dbReference>
<dbReference type="Proteomes" id="UP000281955">
    <property type="component" value="Unassembled WGS sequence"/>
</dbReference>
<dbReference type="RefSeq" id="WP_231122027.1">
    <property type="nucleotide sequence ID" value="NZ_RBWV01000016.1"/>
</dbReference>
<dbReference type="AlphaFoldDB" id="A0A420XL24"/>
<keyword evidence="1" id="KW-0812">Transmembrane</keyword>
<evidence type="ECO:0000313" key="3">
    <source>
        <dbReference type="Proteomes" id="UP000281955"/>
    </source>
</evidence>
<accession>A0A420XL24</accession>
<sequence>MSDEPEVRPLDVDGVGIVSAGTAVWALALVALLPFTGRLRDAGHGWWIGMCAAGTALGLFGVWYCRRRRASLSRR</sequence>
<gene>
    <name evidence="2" type="ORF">CLV35_3665</name>
</gene>
<keyword evidence="3" id="KW-1185">Reference proteome</keyword>
<dbReference type="InterPro" id="IPR019681">
    <property type="entry name" value="DUF2530"/>
</dbReference>
<keyword evidence="1" id="KW-0472">Membrane</keyword>
<keyword evidence="1" id="KW-1133">Transmembrane helix</keyword>
<feature type="transmembrane region" description="Helical" evidence="1">
    <location>
        <begin position="12"/>
        <end position="33"/>
    </location>
</feature>
<organism evidence="2 3">
    <name type="scientific">Motilibacter peucedani</name>
    <dbReference type="NCBI Taxonomy" id="598650"/>
    <lineage>
        <taxon>Bacteria</taxon>
        <taxon>Bacillati</taxon>
        <taxon>Actinomycetota</taxon>
        <taxon>Actinomycetes</taxon>
        <taxon>Motilibacterales</taxon>
        <taxon>Motilibacteraceae</taxon>
        <taxon>Motilibacter</taxon>
    </lineage>
</organism>
<dbReference type="Pfam" id="PF10745">
    <property type="entry name" value="DUF2530"/>
    <property type="match status" value="1"/>
</dbReference>